<name>A0A1Y5SVV2_9PROT</name>
<dbReference type="Pfam" id="PF09991">
    <property type="entry name" value="DUF2232"/>
    <property type="match status" value="1"/>
</dbReference>
<reference evidence="2 3" key="1">
    <citation type="submission" date="2017-03" db="EMBL/GenBank/DDBJ databases">
        <authorList>
            <person name="Afonso C.L."/>
            <person name="Miller P.J."/>
            <person name="Scott M.A."/>
            <person name="Spackman E."/>
            <person name="Goraichik I."/>
            <person name="Dimitrov K.M."/>
            <person name="Suarez D.L."/>
            <person name="Swayne D.E."/>
        </authorList>
    </citation>
    <scope>NUCLEOTIDE SEQUENCE [LARGE SCALE GENOMIC DNA]</scope>
    <source>
        <strain evidence="2 3">CECT 7691</strain>
    </source>
</reference>
<dbReference type="AlphaFoldDB" id="A0A1Y5SVV2"/>
<feature type="transmembrane region" description="Helical" evidence="1">
    <location>
        <begin position="231"/>
        <end position="252"/>
    </location>
</feature>
<keyword evidence="1" id="KW-0472">Membrane</keyword>
<dbReference type="Proteomes" id="UP000193200">
    <property type="component" value="Unassembled WGS sequence"/>
</dbReference>
<feature type="transmembrane region" description="Helical" evidence="1">
    <location>
        <begin position="34"/>
        <end position="57"/>
    </location>
</feature>
<dbReference type="InterPro" id="IPR018710">
    <property type="entry name" value="DUF2232"/>
</dbReference>
<feature type="transmembrane region" description="Helical" evidence="1">
    <location>
        <begin position="172"/>
        <end position="194"/>
    </location>
</feature>
<evidence type="ECO:0008006" key="4">
    <source>
        <dbReference type="Google" id="ProtNLM"/>
    </source>
</evidence>
<proteinExistence type="predicted"/>
<evidence type="ECO:0000256" key="1">
    <source>
        <dbReference type="SAM" id="Phobius"/>
    </source>
</evidence>
<keyword evidence="1" id="KW-1133">Transmembrane helix</keyword>
<dbReference type="InParanoid" id="A0A1Y5SVV2"/>
<evidence type="ECO:0000313" key="3">
    <source>
        <dbReference type="Proteomes" id="UP000193200"/>
    </source>
</evidence>
<sequence length="309" mass="33074">MRNDLLIAAGLGLLSGMFYIALSLGPQAALFRLLVLLPLFAVGLGYGLQALIVSLIAGSLVSLLATGLFSASIFALENGAVTLVICRQAMLWRQTADGTIHWYPAGRLVAWLTAIGILVGLRINWQLQGSEELQAHVTDMVSYMLAQFGNTSPDLAQRTAAATIRLLPAVGAFLWMLVAAMNGVLAQGLLAQFNRNRRPSPVFRRLALPPAMAWLLIAGVALALFGGEIGVLGASLAIVLSFAFLLQGLALLHTVAARIPQPAFFLVGSYVVLVLFFNILGPLITLAGFLETWLKLRRRLMPGGSEEDD</sequence>
<feature type="transmembrane region" description="Helical" evidence="1">
    <location>
        <begin position="6"/>
        <end position="22"/>
    </location>
</feature>
<keyword evidence="3" id="KW-1185">Reference proteome</keyword>
<feature type="transmembrane region" description="Helical" evidence="1">
    <location>
        <begin position="264"/>
        <end position="290"/>
    </location>
</feature>
<feature type="transmembrane region" description="Helical" evidence="1">
    <location>
        <begin position="105"/>
        <end position="125"/>
    </location>
</feature>
<feature type="transmembrane region" description="Helical" evidence="1">
    <location>
        <begin position="206"/>
        <end position="225"/>
    </location>
</feature>
<dbReference type="OrthoDB" id="7335270at2"/>
<protein>
    <recommendedName>
        <fullName evidence="4">DUF2232 domain-containing protein</fullName>
    </recommendedName>
</protein>
<gene>
    <name evidence="2" type="ORF">OCH7691_02079</name>
</gene>
<dbReference type="EMBL" id="FWFR01000001">
    <property type="protein sequence ID" value="SLN48154.1"/>
    <property type="molecule type" value="Genomic_DNA"/>
</dbReference>
<evidence type="ECO:0000313" key="2">
    <source>
        <dbReference type="EMBL" id="SLN48154.1"/>
    </source>
</evidence>
<dbReference type="RefSeq" id="WP_085883280.1">
    <property type="nucleotide sequence ID" value="NZ_FWFR01000001.1"/>
</dbReference>
<feature type="transmembrane region" description="Helical" evidence="1">
    <location>
        <begin position="63"/>
        <end position="85"/>
    </location>
</feature>
<accession>A0A1Y5SVV2</accession>
<keyword evidence="1" id="KW-0812">Transmembrane</keyword>
<organism evidence="2 3">
    <name type="scientific">Oceanibacterium hippocampi</name>
    <dbReference type="NCBI Taxonomy" id="745714"/>
    <lineage>
        <taxon>Bacteria</taxon>
        <taxon>Pseudomonadati</taxon>
        <taxon>Pseudomonadota</taxon>
        <taxon>Alphaproteobacteria</taxon>
        <taxon>Sneathiellales</taxon>
        <taxon>Sneathiellaceae</taxon>
        <taxon>Oceanibacterium</taxon>
    </lineage>
</organism>